<reference evidence="3" key="1">
    <citation type="journal article" date="2019" name="Int. J. Syst. Evol. Microbiol.">
        <title>The Global Catalogue of Microorganisms (GCM) 10K type strain sequencing project: providing services to taxonomists for standard genome sequencing and annotation.</title>
        <authorList>
            <consortium name="The Broad Institute Genomics Platform"/>
            <consortium name="The Broad Institute Genome Sequencing Center for Infectious Disease"/>
            <person name="Wu L."/>
            <person name="Ma J."/>
        </authorList>
    </citation>
    <scope>NUCLEOTIDE SEQUENCE [LARGE SCALE GENOMIC DNA]</scope>
    <source>
        <strain evidence="3">JCM 17906</strain>
    </source>
</reference>
<evidence type="ECO:0000313" key="2">
    <source>
        <dbReference type="EMBL" id="GAA4558790.1"/>
    </source>
</evidence>
<organism evidence="2 3">
    <name type="scientific">Pseudonocardia xishanensis</name>
    <dbReference type="NCBI Taxonomy" id="630995"/>
    <lineage>
        <taxon>Bacteria</taxon>
        <taxon>Bacillati</taxon>
        <taxon>Actinomycetota</taxon>
        <taxon>Actinomycetes</taxon>
        <taxon>Pseudonocardiales</taxon>
        <taxon>Pseudonocardiaceae</taxon>
        <taxon>Pseudonocardia</taxon>
    </lineage>
</organism>
<dbReference type="EMBL" id="BAABGT010000115">
    <property type="protein sequence ID" value="GAA4558790.1"/>
    <property type="molecule type" value="Genomic_DNA"/>
</dbReference>
<evidence type="ECO:0000313" key="3">
    <source>
        <dbReference type="Proteomes" id="UP001501598"/>
    </source>
</evidence>
<dbReference type="PANTHER" id="PTHR48207:SF3">
    <property type="entry name" value="SUCCINATE--HYDROXYMETHYLGLUTARATE COA-TRANSFERASE"/>
    <property type="match status" value="1"/>
</dbReference>
<gene>
    <name evidence="2" type="ORF">GCM10023175_65600</name>
</gene>
<keyword evidence="1" id="KW-0808">Transferase</keyword>
<protein>
    <recommendedName>
        <fullName evidence="4">Formyl-CoA transferase</fullName>
    </recommendedName>
</protein>
<dbReference type="SUPFAM" id="SSF89796">
    <property type="entry name" value="CoA-transferase family III (CaiB/BaiF)"/>
    <property type="match status" value="1"/>
</dbReference>
<keyword evidence="3" id="KW-1185">Reference proteome</keyword>
<dbReference type="PANTHER" id="PTHR48207">
    <property type="entry name" value="SUCCINATE--HYDROXYMETHYLGLUTARATE COA-TRANSFERASE"/>
    <property type="match status" value="1"/>
</dbReference>
<proteinExistence type="predicted"/>
<evidence type="ECO:0000256" key="1">
    <source>
        <dbReference type="ARBA" id="ARBA00022679"/>
    </source>
</evidence>
<sequence length="398" mass="42120">MTNSAALDGIVVLDLGQVYAGPYCTHLLRSLGATVIKVEPFGGEPIRWRSTGDSSGQAFLMLNAGKKGIRLDLKSPHGREILLDLVRQADVLVENFAPGVLERLGIGWDVLHAVRPELVLASARAYGRHPAAEGLRGMDVTVQAMTGIVSTTGFPDGAPVKAGGAVVDFAAGTHLASAVLAALFQRSRTGVGQHVEVAMQDAILPTLTSNIAGLLEAEGGDFPERTGNRHGGLSVCPYNVYPVEDGWLAVLCLRPKHWTDLCKLMGRPDLGEDPVLATPAGRVQKMDDVDAAVAAWTSRLDKNTAFRLLQEADIPAAPVRSLQEVLEDPVLRDRGMLAEVGEGDRAGTVLGSPLVLSASTVPVATPAPLLGEDTVEVLRQRLGLDDDAIARLVADRVI</sequence>
<comment type="caution">
    <text evidence="2">The sequence shown here is derived from an EMBL/GenBank/DDBJ whole genome shotgun (WGS) entry which is preliminary data.</text>
</comment>
<evidence type="ECO:0008006" key="4">
    <source>
        <dbReference type="Google" id="ProtNLM"/>
    </source>
</evidence>
<dbReference type="Pfam" id="PF02515">
    <property type="entry name" value="CoA_transf_3"/>
    <property type="match status" value="1"/>
</dbReference>
<dbReference type="Gene3D" id="3.30.1540.10">
    <property type="entry name" value="formyl-coa transferase, domain 3"/>
    <property type="match status" value="1"/>
</dbReference>
<dbReference type="Proteomes" id="UP001501598">
    <property type="component" value="Unassembled WGS sequence"/>
</dbReference>
<dbReference type="InterPro" id="IPR050483">
    <property type="entry name" value="CoA-transferase_III_domain"/>
</dbReference>
<dbReference type="Gene3D" id="3.40.50.10540">
    <property type="entry name" value="Crotonobetainyl-coa:carnitine coa-transferase, domain 1"/>
    <property type="match status" value="1"/>
</dbReference>
<dbReference type="InterPro" id="IPR003673">
    <property type="entry name" value="CoA-Trfase_fam_III"/>
</dbReference>
<dbReference type="InterPro" id="IPR044855">
    <property type="entry name" value="CoA-Trfase_III_dom3_sf"/>
</dbReference>
<name>A0ABP8S261_9PSEU</name>
<accession>A0ABP8S261</accession>
<dbReference type="RefSeq" id="WP_345426975.1">
    <property type="nucleotide sequence ID" value="NZ_BAABGT010000115.1"/>
</dbReference>
<dbReference type="InterPro" id="IPR023606">
    <property type="entry name" value="CoA-Trfase_III_dom_1_sf"/>
</dbReference>